<accession>A0AA38JJ53</accession>
<proteinExistence type="predicted"/>
<name>A0AA38JJ53_9AGAR</name>
<protein>
    <submittedName>
        <fullName evidence="1">Uncharacterized protein</fullName>
    </submittedName>
</protein>
<gene>
    <name evidence="1" type="ORF">DFJ43DRAFT_964509</name>
</gene>
<dbReference type="AlphaFoldDB" id="A0AA38JJ53"/>
<evidence type="ECO:0000313" key="2">
    <source>
        <dbReference type="Proteomes" id="UP001176059"/>
    </source>
</evidence>
<reference evidence="1" key="2">
    <citation type="journal article" date="2023" name="Proc. Natl. Acad. Sci. U.S.A.">
        <title>A global phylogenomic analysis of the shiitake genus Lentinula.</title>
        <authorList>
            <person name="Sierra-Patev S."/>
            <person name="Min B."/>
            <person name="Naranjo-Ortiz M."/>
            <person name="Looney B."/>
            <person name="Konkel Z."/>
            <person name="Slot J.C."/>
            <person name="Sakamoto Y."/>
            <person name="Steenwyk J.L."/>
            <person name="Rokas A."/>
            <person name="Carro J."/>
            <person name="Camarero S."/>
            <person name="Ferreira P."/>
            <person name="Molpeceres G."/>
            <person name="Ruiz-Duenas F.J."/>
            <person name="Serrano A."/>
            <person name="Henrissat B."/>
            <person name="Drula E."/>
            <person name="Hughes K.W."/>
            <person name="Mata J.L."/>
            <person name="Ishikawa N.K."/>
            <person name="Vargas-Isla R."/>
            <person name="Ushijima S."/>
            <person name="Smith C.A."/>
            <person name="Donoghue J."/>
            <person name="Ahrendt S."/>
            <person name="Andreopoulos W."/>
            <person name="He G."/>
            <person name="LaButti K."/>
            <person name="Lipzen A."/>
            <person name="Ng V."/>
            <person name="Riley R."/>
            <person name="Sandor L."/>
            <person name="Barry K."/>
            <person name="Martinez A.T."/>
            <person name="Xiao Y."/>
            <person name="Gibbons J.G."/>
            <person name="Terashima K."/>
            <person name="Grigoriev I.V."/>
            <person name="Hibbett D."/>
        </authorList>
    </citation>
    <scope>NUCLEOTIDE SEQUENCE</scope>
    <source>
        <strain evidence="1">ET3784</strain>
    </source>
</reference>
<evidence type="ECO:0000313" key="1">
    <source>
        <dbReference type="EMBL" id="KAJ3720242.1"/>
    </source>
</evidence>
<keyword evidence="2" id="KW-1185">Reference proteome</keyword>
<dbReference type="Proteomes" id="UP001176059">
    <property type="component" value="Unassembled WGS sequence"/>
</dbReference>
<reference evidence="1" key="1">
    <citation type="submission" date="2022-08" db="EMBL/GenBank/DDBJ databases">
        <authorList>
            <consortium name="DOE Joint Genome Institute"/>
            <person name="Min B."/>
            <person name="Sierra-Patev S."/>
            <person name="Naranjo-Ortiz M."/>
            <person name="Looney B."/>
            <person name="Konkel Z."/>
            <person name="Slot J.C."/>
            <person name="Sakamoto Y."/>
            <person name="Steenwyk J.L."/>
            <person name="Rokas A."/>
            <person name="Carro J."/>
            <person name="Camarero S."/>
            <person name="Ferreira P."/>
            <person name="Molpeceres G."/>
            <person name="Ruiz-duenas F.J."/>
            <person name="Serrano A."/>
            <person name="Henrissat B."/>
            <person name="Drula E."/>
            <person name="Hughes K.W."/>
            <person name="Mata J.L."/>
            <person name="Ishikawa N.K."/>
            <person name="Vargas-Isla R."/>
            <person name="Ushijima S."/>
            <person name="Smith C.A."/>
            <person name="Ahrendt S."/>
            <person name="Andreopoulos W."/>
            <person name="He G."/>
            <person name="LaButti K."/>
            <person name="Lipzen A."/>
            <person name="Ng V."/>
            <person name="Riley R."/>
            <person name="Sandor L."/>
            <person name="Barry K."/>
            <person name="Martinez A.T."/>
            <person name="Xiao Y."/>
            <person name="Gibbons J.G."/>
            <person name="Terashima K."/>
            <person name="Hibbett D.S."/>
            <person name="Grigoriev I.V."/>
        </authorList>
    </citation>
    <scope>NUCLEOTIDE SEQUENCE</scope>
    <source>
        <strain evidence="1">ET3784</strain>
    </source>
</reference>
<dbReference type="EMBL" id="JANVFO010000063">
    <property type="protein sequence ID" value="KAJ3720242.1"/>
    <property type="molecule type" value="Genomic_DNA"/>
</dbReference>
<organism evidence="1 2">
    <name type="scientific">Lentinula guzmanii</name>
    <dbReference type="NCBI Taxonomy" id="2804957"/>
    <lineage>
        <taxon>Eukaryota</taxon>
        <taxon>Fungi</taxon>
        <taxon>Dikarya</taxon>
        <taxon>Basidiomycota</taxon>
        <taxon>Agaricomycotina</taxon>
        <taxon>Agaricomycetes</taxon>
        <taxon>Agaricomycetidae</taxon>
        <taxon>Agaricales</taxon>
        <taxon>Marasmiineae</taxon>
        <taxon>Omphalotaceae</taxon>
        <taxon>Lentinula</taxon>
    </lineage>
</organism>
<comment type="caution">
    <text evidence="1">The sequence shown here is derived from an EMBL/GenBank/DDBJ whole genome shotgun (WGS) entry which is preliminary data.</text>
</comment>
<sequence>DRFDFIPDPTQVNISHDPEQDIGFSARRPTHCSLVDDDSPECTWHWHPTARNVLRTEPTVHDCWKSLFVGKHLEAAKSYKPFNSRLEWEMAQWTVKEKVSQKAFDQLLKIPEV</sequence>
<feature type="non-terminal residue" evidence="1">
    <location>
        <position position="1"/>
    </location>
</feature>
<feature type="non-terminal residue" evidence="1">
    <location>
        <position position="113"/>
    </location>
</feature>